<reference evidence="3" key="1">
    <citation type="submission" date="2016-10" db="EMBL/GenBank/DDBJ databases">
        <title>Frankia sp. NRRL B-16386 Genome sequencing.</title>
        <authorList>
            <person name="Ghodhbane-Gtari F."/>
            <person name="Swanson E."/>
            <person name="Gueddou A."/>
            <person name="Hezbri K."/>
            <person name="Ktari K."/>
            <person name="Nouioui I."/>
            <person name="Morris K."/>
            <person name="Simpson S."/>
            <person name="Abebe-Akele F."/>
            <person name="Thomas K."/>
            <person name="Gtari M."/>
            <person name="Tisa L.S."/>
        </authorList>
    </citation>
    <scope>NUCLEOTIDE SEQUENCE [LARGE SCALE GENOMIC DNA]</scope>
    <source>
        <strain evidence="3">NRRL B-16386</strain>
    </source>
</reference>
<dbReference type="OrthoDB" id="5242426at2"/>
<dbReference type="InterPro" id="IPR038071">
    <property type="entry name" value="UROD/MetE-like_sf"/>
</dbReference>
<feature type="compositionally biased region" description="Gly residues" evidence="1">
    <location>
        <begin position="342"/>
        <end position="351"/>
    </location>
</feature>
<evidence type="ECO:0000256" key="1">
    <source>
        <dbReference type="SAM" id="MobiDB-lite"/>
    </source>
</evidence>
<dbReference type="SUPFAM" id="SSF51726">
    <property type="entry name" value="UROD/MetE-like"/>
    <property type="match status" value="1"/>
</dbReference>
<protein>
    <submittedName>
        <fullName evidence="2">Methionine synthase</fullName>
    </submittedName>
</protein>
<accession>A0A1V2IFR7</accession>
<dbReference type="AlphaFoldDB" id="A0A1V2IFR7"/>
<dbReference type="EMBL" id="MOMC01000017">
    <property type="protein sequence ID" value="ONH31301.1"/>
    <property type="molecule type" value="Genomic_DNA"/>
</dbReference>
<feature type="region of interest" description="Disordered" evidence="1">
    <location>
        <begin position="278"/>
        <end position="308"/>
    </location>
</feature>
<organism evidence="2 3">
    <name type="scientific">Pseudofrankia asymbiotica</name>
    <dbReference type="NCBI Taxonomy" id="1834516"/>
    <lineage>
        <taxon>Bacteria</taxon>
        <taxon>Bacillati</taxon>
        <taxon>Actinomycetota</taxon>
        <taxon>Actinomycetes</taxon>
        <taxon>Frankiales</taxon>
        <taxon>Frankiaceae</taxon>
        <taxon>Pseudofrankia</taxon>
    </lineage>
</organism>
<dbReference type="RefSeq" id="WP_076815729.1">
    <property type="nucleotide sequence ID" value="NZ_MOMC01000017.1"/>
</dbReference>
<dbReference type="Proteomes" id="UP000188929">
    <property type="component" value="Unassembled WGS sequence"/>
</dbReference>
<keyword evidence="3" id="KW-1185">Reference proteome</keyword>
<proteinExistence type="predicted"/>
<gene>
    <name evidence="2" type="ORF">BL253_09835</name>
</gene>
<name>A0A1V2IFR7_9ACTN</name>
<comment type="caution">
    <text evidence="2">The sequence shown here is derived from an EMBL/GenBank/DDBJ whole genome shotgun (WGS) entry which is preliminary data.</text>
</comment>
<dbReference type="STRING" id="1834516.BL253_09835"/>
<dbReference type="Gene3D" id="3.20.20.210">
    <property type="match status" value="1"/>
</dbReference>
<sequence length="423" mass="42639">MTTDGGTAGAPEVALWPAGAATGVGSLPGIDPLAAARLVFDELPDLPHLVELPGRGPGGDMLGRAAVIALDLPVDLQPSGWRLVPRVGMDYRRARGLVEHDLDALEEAAQGYAGPLKIAVAGPWTLAAGVELTRGHKALSDAGATRDLAEALAAGLAEMLGTIARRVPGARLLVQLDEPSLPAVIAGRVRTPSGFSVVRAVDEGPAAERIALVLAAASGVGGVVGAGVHCCAPDVPLELLRRAGAQFVGLDATLLSQRADEAIGEAVEAGLRLMMGVVPSTDQPGASPPPSPSAGVTADAAADSGPRRRAVAAAAASGARASAPNAARGAAGRLGLLDDGDGGQGDGGGDGGADRRGPELSDPGRTVDPVRTLWRRLGFRPEQLAEVVAVTPTCGLAGASERYARLAMRHCRAAARVLVESPE</sequence>
<evidence type="ECO:0000313" key="2">
    <source>
        <dbReference type="EMBL" id="ONH31301.1"/>
    </source>
</evidence>
<evidence type="ECO:0000313" key="3">
    <source>
        <dbReference type="Proteomes" id="UP000188929"/>
    </source>
</evidence>
<feature type="region of interest" description="Disordered" evidence="1">
    <location>
        <begin position="332"/>
        <end position="367"/>
    </location>
</feature>